<keyword evidence="3" id="KW-1185">Reference proteome</keyword>
<gene>
    <name evidence="2" type="ORF">Glove_213g122</name>
</gene>
<protein>
    <submittedName>
        <fullName evidence="2">Uncharacterized protein</fullName>
    </submittedName>
</protein>
<evidence type="ECO:0000256" key="1">
    <source>
        <dbReference type="SAM" id="MobiDB-lite"/>
    </source>
</evidence>
<feature type="compositionally biased region" description="Low complexity" evidence="1">
    <location>
        <begin position="38"/>
        <end position="51"/>
    </location>
</feature>
<proteinExistence type="predicted"/>
<feature type="region of interest" description="Disordered" evidence="1">
    <location>
        <begin position="38"/>
        <end position="59"/>
    </location>
</feature>
<accession>A0A397IQR7</accession>
<evidence type="ECO:0000313" key="3">
    <source>
        <dbReference type="Proteomes" id="UP000266861"/>
    </source>
</evidence>
<dbReference type="AlphaFoldDB" id="A0A397IQR7"/>
<reference evidence="2 3" key="1">
    <citation type="submission" date="2018-08" db="EMBL/GenBank/DDBJ databases">
        <title>Genome and evolution of the arbuscular mycorrhizal fungus Diversispora epigaea (formerly Glomus versiforme) and its bacterial endosymbionts.</title>
        <authorList>
            <person name="Sun X."/>
            <person name="Fei Z."/>
            <person name="Harrison M."/>
        </authorList>
    </citation>
    <scope>NUCLEOTIDE SEQUENCE [LARGE SCALE GENOMIC DNA]</scope>
    <source>
        <strain evidence="2 3">IT104</strain>
    </source>
</reference>
<organism evidence="2 3">
    <name type="scientific">Diversispora epigaea</name>
    <dbReference type="NCBI Taxonomy" id="1348612"/>
    <lineage>
        <taxon>Eukaryota</taxon>
        <taxon>Fungi</taxon>
        <taxon>Fungi incertae sedis</taxon>
        <taxon>Mucoromycota</taxon>
        <taxon>Glomeromycotina</taxon>
        <taxon>Glomeromycetes</taxon>
        <taxon>Diversisporales</taxon>
        <taxon>Diversisporaceae</taxon>
        <taxon>Diversispora</taxon>
    </lineage>
</organism>
<dbReference type="EMBL" id="PQFF01000198">
    <property type="protein sequence ID" value="RHZ75444.1"/>
    <property type="molecule type" value="Genomic_DNA"/>
</dbReference>
<dbReference type="Proteomes" id="UP000266861">
    <property type="component" value="Unassembled WGS sequence"/>
</dbReference>
<evidence type="ECO:0000313" key="2">
    <source>
        <dbReference type="EMBL" id="RHZ75444.1"/>
    </source>
</evidence>
<sequence length="113" mass="13280">MRYIQQFEQTRTVNVTVATTTDRTTATATATITRTTATTEQQELQGQQCKQEQQRKQKHQFGDHDFFNGFKKRYFKKYEKREIIEDVEVAQSVQNEVRDNFETIGISSCKECE</sequence>
<comment type="caution">
    <text evidence="2">The sequence shown here is derived from an EMBL/GenBank/DDBJ whole genome shotgun (WGS) entry which is preliminary data.</text>
</comment>
<name>A0A397IQR7_9GLOM</name>